<dbReference type="EMBL" id="IACM01054759">
    <property type="protein sequence ID" value="LAB26076.1"/>
    <property type="molecule type" value="Transcribed_RNA"/>
</dbReference>
<evidence type="ECO:0000313" key="1">
    <source>
        <dbReference type="EMBL" id="LAB26076.1"/>
    </source>
</evidence>
<dbReference type="AlphaFoldDB" id="A0A2D4LZE7"/>
<protein>
    <submittedName>
        <fullName evidence="1">Uncharacterized protein</fullName>
    </submittedName>
</protein>
<reference evidence="1" key="1">
    <citation type="submission" date="2017-07" db="EMBL/GenBank/DDBJ databases">
        <authorList>
            <person name="Mikheyev A."/>
            <person name="Grau M."/>
        </authorList>
    </citation>
    <scope>NUCLEOTIDE SEQUENCE</scope>
    <source>
        <tissue evidence="1">Venom_gland</tissue>
    </source>
</reference>
<name>A0A2D4LZE7_9SAUR</name>
<organism evidence="1">
    <name type="scientific">Micrurus spixii</name>
    <name type="common">Amazon coral snake</name>
    <dbReference type="NCBI Taxonomy" id="129469"/>
    <lineage>
        <taxon>Eukaryota</taxon>
        <taxon>Metazoa</taxon>
        <taxon>Chordata</taxon>
        <taxon>Craniata</taxon>
        <taxon>Vertebrata</taxon>
        <taxon>Euteleostomi</taxon>
        <taxon>Lepidosauria</taxon>
        <taxon>Squamata</taxon>
        <taxon>Bifurcata</taxon>
        <taxon>Unidentata</taxon>
        <taxon>Episquamata</taxon>
        <taxon>Toxicofera</taxon>
        <taxon>Serpentes</taxon>
        <taxon>Colubroidea</taxon>
        <taxon>Elapidae</taxon>
        <taxon>Elapinae</taxon>
        <taxon>Micrurus</taxon>
    </lineage>
</organism>
<proteinExistence type="predicted"/>
<reference evidence="1" key="2">
    <citation type="submission" date="2017-11" db="EMBL/GenBank/DDBJ databases">
        <title>Coralsnake Venomics: Analyses of Venom Gland Transcriptomes and Proteomes of Six Brazilian Taxa.</title>
        <authorList>
            <person name="Aird S.D."/>
            <person name="Jorge da Silva N."/>
            <person name="Qiu L."/>
            <person name="Villar-Briones A."/>
            <person name="Aparecida-Saddi V."/>
            <person name="Campos-Telles M.P."/>
            <person name="Grau M."/>
            <person name="Mikheyev A.S."/>
        </authorList>
    </citation>
    <scope>NUCLEOTIDE SEQUENCE</scope>
    <source>
        <tissue evidence="1">Venom_gland</tissue>
    </source>
</reference>
<sequence length="99" mass="10936">MLEPYSGNLLFASTKFLLAAHMFSSQVAIYLAEFWMSTAGVGNTMVSLPNPFGSVTDTIITNHLGFFCQERLIIHGLDLSVSELLMKVYFALASSLAYY</sequence>
<accession>A0A2D4LZE7</accession>